<sequence>MDAYVALFVFLGLIMIFASLRSIKKDIEKGEKILIDSEKVSLKLSQLLSEATETIEELDSFGEYIIERIENRVKWAKEEMDKIKDKATTKEMDENKNSGEIERKITNNEQSANLSPKKSKEEIYHKAVELYRQGLSIEEVASRLGIGKGEAKLAIKIVGGKKSEMV</sequence>
<dbReference type="Gene3D" id="1.10.10.60">
    <property type="entry name" value="Homeodomain-like"/>
    <property type="match status" value="1"/>
</dbReference>
<protein>
    <submittedName>
        <fullName evidence="3">DUF2802 domain-containing protein</fullName>
    </submittedName>
</protein>
<dbReference type="InterPro" id="IPR021244">
    <property type="entry name" value="DUF2802"/>
</dbReference>
<feature type="compositionally biased region" description="Polar residues" evidence="1">
    <location>
        <begin position="107"/>
        <end position="116"/>
    </location>
</feature>
<evidence type="ECO:0000256" key="2">
    <source>
        <dbReference type="SAM" id="Phobius"/>
    </source>
</evidence>
<evidence type="ECO:0000256" key="1">
    <source>
        <dbReference type="SAM" id="MobiDB-lite"/>
    </source>
</evidence>
<feature type="transmembrane region" description="Helical" evidence="2">
    <location>
        <begin position="6"/>
        <end position="23"/>
    </location>
</feature>
<dbReference type="EMBL" id="CP113864">
    <property type="protein sequence ID" value="WAM32129.1"/>
    <property type="molecule type" value="Genomic_DNA"/>
</dbReference>
<organism evidence="3 4">
    <name type="scientific">Caldicellulosiruptor naganoensis</name>
    <dbReference type="NCBI Taxonomy" id="29324"/>
    <lineage>
        <taxon>Bacteria</taxon>
        <taxon>Bacillati</taxon>
        <taxon>Bacillota</taxon>
        <taxon>Bacillota incertae sedis</taxon>
        <taxon>Caldicellulosiruptorales</taxon>
        <taxon>Caldicellulosiruptoraceae</taxon>
        <taxon>Caldicellulosiruptor</taxon>
    </lineage>
</organism>
<evidence type="ECO:0000313" key="3">
    <source>
        <dbReference type="EMBL" id="WAM32129.1"/>
    </source>
</evidence>
<evidence type="ECO:0000313" key="4">
    <source>
        <dbReference type="Proteomes" id="UP001164745"/>
    </source>
</evidence>
<accession>A0ABY7BHQ5</accession>
<feature type="region of interest" description="Disordered" evidence="1">
    <location>
        <begin position="86"/>
        <end position="118"/>
    </location>
</feature>
<feature type="compositionally biased region" description="Basic and acidic residues" evidence="1">
    <location>
        <begin position="86"/>
        <end position="106"/>
    </location>
</feature>
<name>A0ABY7BHQ5_9FIRM</name>
<reference evidence="3" key="1">
    <citation type="submission" date="2022-12" db="EMBL/GenBank/DDBJ databases">
        <authorList>
            <person name="Bing R.G."/>
            <person name="Willard D.J."/>
            <person name="Manesh M.J.H."/>
            <person name="Laemthong T."/>
            <person name="Crosby J.R."/>
            <person name="Kelly R.M."/>
        </authorList>
    </citation>
    <scope>NUCLEOTIDE SEQUENCE</scope>
    <source>
        <strain evidence="3">DSM 8991</strain>
    </source>
</reference>
<keyword evidence="2" id="KW-0472">Membrane</keyword>
<proteinExistence type="predicted"/>
<dbReference type="Proteomes" id="UP001164745">
    <property type="component" value="Chromosome"/>
</dbReference>
<keyword evidence="4" id="KW-1185">Reference proteome</keyword>
<keyword evidence="2" id="KW-1133">Transmembrane helix</keyword>
<dbReference type="Pfam" id="PF10975">
    <property type="entry name" value="DUF2802"/>
    <property type="match status" value="1"/>
</dbReference>
<keyword evidence="2" id="KW-0812">Transmembrane</keyword>
<gene>
    <name evidence="3" type="ORF">OTJ99_000636</name>
</gene>
<dbReference type="RefSeq" id="WP_045165267.1">
    <property type="nucleotide sequence ID" value="NZ_CP113864.1"/>
</dbReference>